<dbReference type="Proteomes" id="UP000075531">
    <property type="component" value="Unassembled WGS sequence"/>
</dbReference>
<protein>
    <submittedName>
        <fullName evidence="1">Uncharacterized protein</fullName>
    </submittedName>
</protein>
<reference evidence="1 2" key="1">
    <citation type="submission" date="2016-02" db="EMBL/GenBank/DDBJ databases">
        <title>Genome sequence of Clostridium tepidiprofundi DSM 19306.</title>
        <authorList>
            <person name="Poehlein A."/>
            <person name="Daniel R."/>
        </authorList>
    </citation>
    <scope>NUCLEOTIDE SEQUENCE [LARGE SCALE GENOMIC DNA]</scope>
    <source>
        <strain evidence="1 2">DSM 19306</strain>
    </source>
</reference>
<evidence type="ECO:0000313" key="2">
    <source>
        <dbReference type="Proteomes" id="UP000075531"/>
    </source>
</evidence>
<sequence>MALIIGLFIGGMIGFFTAALLTAGSEKNEN</sequence>
<gene>
    <name evidence="1" type="ORF">CLTEP_02420</name>
</gene>
<keyword evidence="2" id="KW-1185">Reference proteome</keyword>
<dbReference type="PATRIC" id="fig|1121338.3.peg.246"/>
<organism evidence="1 2">
    <name type="scientific">Clostridium tepidiprofundi DSM 19306</name>
    <dbReference type="NCBI Taxonomy" id="1121338"/>
    <lineage>
        <taxon>Bacteria</taxon>
        <taxon>Bacillati</taxon>
        <taxon>Bacillota</taxon>
        <taxon>Clostridia</taxon>
        <taxon>Eubacteriales</taxon>
        <taxon>Clostridiaceae</taxon>
        <taxon>Clostridium</taxon>
    </lineage>
</organism>
<dbReference type="AlphaFoldDB" id="A0A151B7I0"/>
<proteinExistence type="predicted"/>
<dbReference type="EMBL" id="LTBA01000001">
    <property type="protein sequence ID" value="KYH35849.1"/>
    <property type="molecule type" value="Genomic_DNA"/>
</dbReference>
<accession>A0A151B7I0</accession>
<comment type="caution">
    <text evidence="1">The sequence shown here is derived from an EMBL/GenBank/DDBJ whole genome shotgun (WGS) entry which is preliminary data.</text>
</comment>
<name>A0A151B7I0_9CLOT</name>
<evidence type="ECO:0000313" key="1">
    <source>
        <dbReference type="EMBL" id="KYH35849.1"/>
    </source>
</evidence>